<reference evidence="1 2" key="2">
    <citation type="submission" date="2018-11" db="EMBL/GenBank/DDBJ databases">
        <authorList>
            <consortium name="Pathogen Informatics"/>
        </authorList>
    </citation>
    <scope>NUCLEOTIDE SEQUENCE [LARGE SCALE GENOMIC DNA]</scope>
    <source>
        <strain evidence="1">Dakar</strain>
        <strain evidence="2">Dakar, Senegal</strain>
    </source>
</reference>
<organism evidence="3">
    <name type="scientific">Schistosoma curassoni</name>
    <dbReference type="NCBI Taxonomy" id="6186"/>
    <lineage>
        <taxon>Eukaryota</taxon>
        <taxon>Metazoa</taxon>
        <taxon>Spiralia</taxon>
        <taxon>Lophotrochozoa</taxon>
        <taxon>Platyhelminthes</taxon>
        <taxon>Trematoda</taxon>
        <taxon>Digenea</taxon>
        <taxon>Strigeidida</taxon>
        <taxon>Schistosomatoidea</taxon>
        <taxon>Schistosomatidae</taxon>
        <taxon>Schistosoma</taxon>
    </lineage>
</organism>
<evidence type="ECO:0000313" key="2">
    <source>
        <dbReference type="Proteomes" id="UP000279833"/>
    </source>
</evidence>
<dbReference type="WBParaSite" id="SCUD_0001488601-mRNA-1">
    <property type="protein sequence ID" value="SCUD_0001488601-mRNA-1"/>
    <property type="gene ID" value="SCUD_0001488601"/>
</dbReference>
<name>A0A183KIM7_9TREM</name>
<keyword evidence="2" id="KW-1185">Reference proteome</keyword>
<sequence length="39" mass="4388">MVVCGFIRLSTCRIMPSTSFVDIFGTLNRVITTTKYSTK</sequence>
<dbReference type="AlphaFoldDB" id="A0A183KIM7"/>
<dbReference type="EMBL" id="UZAK01037104">
    <property type="protein sequence ID" value="VDP57765.1"/>
    <property type="molecule type" value="Genomic_DNA"/>
</dbReference>
<reference evidence="3" key="1">
    <citation type="submission" date="2016-06" db="UniProtKB">
        <authorList>
            <consortium name="WormBaseParasite"/>
        </authorList>
    </citation>
    <scope>IDENTIFICATION</scope>
</reference>
<gene>
    <name evidence="1" type="ORF">SCUD_LOCUS14883</name>
</gene>
<proteinExistence type="predicted"/>
<dbReference type="Proteomes" id="UP000279833">
    <property type="component" value="Unassembled WGS sequence"/>
</dbReference>
<evidence type="ECO:0000313" key="3">
    <source>
        <dbReference type="WBParaSite" id="SCUD_0001488601-mRNA-1"/>
    </source>
</evidence>
<evidence type="ECO:0000313" key="1">
    <source>
        <dbReference type="EMBL" id="VDP57765.1"/>
    </source>
</evidence>
<protein>
    <submittedName>
        <fullName evidence="1 3">Uncharacterized protein</fullName>
    </submittedName>
</protein>
<accession>A0A183KIM7</accession>